<name>A0ABY6DQ53_9NEIS</name>
<dbReference type="PANTHER" id="PTHR44196:SF1">
    <property type="entry name" value="DEHYDROGENASE_REDUCTASE SDR FAMILY MEMBER 7B"/>
    <property type="match status" value="1"/>
</dbReference>
<dbReference type="PRINTS" id="PR00081">
    <property type="entry name" value="GDHRDH"/>
</dbReference>
<dbReference type="InterPro" id="IPR036291">
    <property type="entry name" value="NAD(P)-bd_dom_sf"/>
</dbReference>
<dbReference type="PANTHER" id="PTHR44196">
    <property type="entry name" value="DEHYDROGENASE/REDUCTASE SDR FAMILY MEMBER 7B"/>
    <property type="match status" value="1"/>
</dbReference>
<proteinExistence type="inferred from homology"/>
<keyword evidence="4" id="KW-1185">Reference proteome</keyword>
<gene>
    <name evidence="3" type="ORF">N8I74_02110</name>
</gene>
<evidence type="ECO:0000256" key="1">
    <source>
        <dbReference type="ARBA" id="ARBA00006484"/>
    </source>
</evidence>
<comment type="similarity">
    <text evidence="1">Belongs to the short-chain dehydrogenases/reductases (SDR) family.</text>
</comment>
<dbReference type="Proteomes" id="UP001061302">
    <property type="component" value="Chromosome"/>
</dbReference>
<sequence length="254" mass="27456">MNPCWQDWHGKRVWLIGASSGIGAALAQRLLAAGARVAVTARDAARLEQVALGQALLLPFDATVPQAWSDACSSLQAQWGGFDLVVFCAAVYRPERAWEVVADQARQTLATNLNSVYYGLEAVLPPLLLQGSGGIAIIASVAGYLGLPGATVYGPSKAALINLAELLYADLHPRGLGVYLINPGFVKTRLTAKNRFAMPALLTPEQAAEAIMAGLARGRFEIDFPRRFTRLLRAFSLLPYRVRFALLNRALKLQ</sequence>
<dbReference type="EMBL" id="CP106753">
    <property type="protein sequence ID" value="UXY15833.1"/>
    <property type="molecule type" value="Genomic_DNA"/>
</dbReference>
<accession>A0ABY6DQ53</accession>
<dbReference type="SUPFAM" id="SSF51735">
    <property type="entry name" value="NAD(P)-binding Rossmann-fold domains"/>
    <property type="match status" value="1"/>
</dbReference>
<organism evidence="3 4">
    <name type="scientific">Chitiniphilus purpureus</name>
    <dbReference type="NCBI Taxonomy" id="2981137"/>
    <lineage>
        <taxon>Bacteria</taxon>
        <taxon>Pseudomonadati</taxon>
        <taxon>Pseudomonadota</taxon>
        <taxon>Betaproteobacteria</taxon>
        <taxon>Neisseriales</taxon>
        <taxon>Chitinibacteraceae</taxon>
        <taxon>Chitiniphilus</taxon>
    </lineage>
</organism>
<dbReference type="RefSeq" id="WP_263125268.1">
    <property type="nucleotide sequence ID" value="NZ_CP106753.1"/>
</dbReference>
<reference evidence="3" key="1">
    <citation type="submission" date="2022-10" db="EMBL/GenBank/DDBJ databases">
        <title>Chitiniphilus purpureus sp. nov., a novel chitin-degrading bacterium isolated from crawfish pond sediment.</title>
        <authorList>
            <person name="Li K."/>
        </authorList>
    </citation>
    <scope>NUCLEOTIDE SEQUENCE</scope>
    <source>
        <strain evidence="3">CD1</strain>
    </source>
</reference>
<dbReference type="Gene3D" id="3.40.50.720">
    <property type="entry name" value="NAD(P)-binding Rossmann-like Domain"/>
    <property type="match status" value="1"/>
</dbReference>
<dbReference type="InterPro" id="IPR002347">
    <property type="entry name" value="SDR_fam"/>
</dbReference>
<protein>
    <submittedName>
        <fullName evidence="3">SDR family NAD(P)-dependent oxidoreductase</fullName>
    </submittedName>
</protein>
<dbReference type="Pfam" id="PF00106">
    <property type="entry name" value="adh_short"/>
    <property type="match status" value="1"/>
</dbReference>
<keyword evidence="2" id="KW-0560">Oxidoreductase</keyword>
<evidence type="ECO:0000313" key="4">
    <source>
        <dbReference type="Proteomes" id="UP001061302"/>
    </source>
</evidence>
<evidence type="ECO:0000313" key="3">
    <source>
        <dbReference type="EMBL" id="UXY15833.1"/>
    </source>
</evidence>
<evidence type="ECO:0000256" key="2">
    <source>
        <dbReference type="ARBA" id="ARBA00023002"/>
    </source>
</evidence>